<dbReference type="GO" id="GO:0016989">
    <property type="term" value="F:sigma factor antagonist activity"/>
    <property type="evidence" value="ECO:0007669"/>
    <property type="project" value="TreeGrafter"/>
</dbReference>
<dbReference type="InterPro" id="IPR012373">
    <property type="entry name" value="Ferrdict_sens_TM"/>
</dbReference>
<dbReference type="KEGG" id="est:DN752_01170"/>
<dbReference type="PANTHER" id="PTHR30273">
    <property type="entry name" value="PERIPLASMIC SIGNAL SENSOR AND SIGMA FACTOR ACTIVATOR FECR-RELATED"/>
    <property type="match status" value="1"/>
</dbReference>
<sequence>MNKREFERLLELQAKGKTTPEEEEAIRQAYKKIYFSQKPLQWNDRLEDDVKGRLENNLASKMTVGKRNTAVIKLKPLVKVAAVLALIILGGFLAGKYLTLLPKAELITKRTTASQRATITLSDGTNVHLNVGSAITFPEQFNGEQRKVKLEGEAFFEVTRDVQKPFIVETSSLSTKVLGTSFNINAHESQTEMVTVVSGKVQVSQTAKPEKKAILLPDEAVVFHRSSGALNKQWADAGQVLNWKKEYIEFDKVSFKEAIGLLRQYYHTEIILENFQNDHCQIRATCKNNGIEHLLSQLQLLVDFDYRIQKDGSIIIDYQGCKN</sequence>
<accession>A0A2Z4IDF8</accession>
<dbReference type="PANTHER" id="PTHR30273:SF2">
    <property type="entry name" value="PROTEIN FECR"/>
    <property type="match status" value="1"/>
</dbReference>
<evidence type="ECO:0000256" key="1">
    <source>
        <dbReference type="SAM" id="Phobius"/>
    </source>
</evidence>
<dbReference type="InterPro" id="IPR006860">
    <property type="entry name" value="FecR"/>
</dbReference>
<dbReference type="FunFam" id="2.60.120.1440:FF:000001">
    <property type="entry name" value="Putative anti-sigma factor"/>
    <property type="match status" value="1"/>
</dbReference>
<dbReference type="Gene3D" id="3.55.50.30">
    <property type="match status" value="1"/>
</dbReference>
<reference evidence="4 5" key="1">
    <citation type="submission" date="2018-06" db="EMBL/GenBank/DDBJ databases">
        <title>Echinicola strongylocentroti sp. nov., isolated from a sea urchin Strongylocentrotus intermedius.</title>
        <authorList>
            <person name="Bae S.S."/>
        </authorList>
    </citation>
    <scope>NUCLEOTIDE SEQUENCE [LARGE SCALE GENOMIC DNA]</scope>
    <source>
        <strain evidence="4 5">MEBiC08714</strain>
    </source>
</reference>
<dbReference type="RefSeq" id="WP_112782271.1">
    <property type="nucleotide sequence ID" value="NZ_CP030041.1"/>
</dbReference>
<evidence type="ECO:0000313" key="5">
    <source>
        <dbReference type="Proteomes" id="UP000248688"/>
    </source>
</evidence>
<keyword evidence="1" id="KW-0812">Transmembrane</keyword>
<evidence type="ECO:0008006" key="6">
    <source>
        <dbReference type="Google" id="ProtNLM"/>
    </source>
</evidence>
<dbReference type="AlphaFoldDB" id="A0A2Z4IDF8"/>
<keyword evidence="5" id="KW-1185">Reference proteome</keyword>
<dbReference type="Gene3D" id="2.60.120.1440">
    <property type="match status" value="1"/>
</dbReference>
<dbReference type="Proteomes" id="UP000248688">
    <property type="component" value="Chromosome"/>
</dbReference>
<dbReference type="Pfam" id="PF16344">
    <property type="entry name" value="FecR_C"/>
    <property type="match status" value="1"/>
</dbReference>
<feature type="domain" description="FecR protein" evidence="2">
    <location>
        <begin position="110"/>
        <end position="202"/>
    </location>
</feature>
<dbReference type="OrthoDB" id="837389at2"/>
<gene>
    <name evidence="4" type="ORF">DN752_01170</name>
</gene>
<keyword evidence="1" id="KW-1133">Transmembrane helix</keyword>
<feature type="domain" description="Protein FecR C-terminal" evidence="3">
    <location>
        <begin position="248"/>
        <end position="315"/>
    </location>
</feature>
<dbReference type="InterPro" id="IPR032508">
    <property type="entry name" value="FecR_C"/>
</dbReference>
<proteinExistence type="predicted"/>
<evidence type="ECO:0000259" key="3">
    <source>
        <dbReference type="Pfam" id="PF16344"/>
    </source>
</evidence>
<dbReference type="Pfam" id="PF04773">
    <property type="entry name" value="FecR"/>
    <property type="match status" value="1"/>
</dbReference>
<keyword evidence="1" id="KW-0472">Membrane</keyword>
<evidence type="ECO:0000313" key="4">
    <source>
        <dbReference type="EMBL" id="AWW28850.1"/>
    </source>
</evidence>
<dbReference type="EMBL" id="CP030041">
    <property type="protein sequence ID" value="AWW28850.1"/>
    <property type="molecule type" value="Genomic_DNA"/>
</dbReference>
<organism evidence="4 5">
    <name type="scientific">Echinicola strongylocentroti</name>
    <dbReference type="NCBI Taxonomy" id="1795355"/>
    <lineage>
        <taxon>Bacteria</taxon>
        <taxon>Pseudomonadati</taxon>
        <taxon>Bacteroidota</taxon>
        <taxon>Cytophagia</taxon>
        <taxon>Cytophagales</taxon>
        <taxon>Cyclobacteriaceae</taxon>
        <taxon>Echinicola</taxon>
    </lineage>
</organism>
<evidence type="ECO:0000259" key="2">
    <source>
        <dbReference type="Pfam" id="PF04773"/>
    </source>
</evidence>
<name>A0A2Z4IDF8_9BACT</name>
<feature type="transmembrane region" description="Helical" evidence="1">
    <location>
        <begin position="77"/>
        <end position="98"/>
    </location>
</feature>
<dbReference type="PIRSF" id="PIRSF018266">
    <property type="entry name" value="FecR"/>
    <property type="match status" value="1"/>
</dbReference>
<protein>
    <recommendedName>
        <fullName evidence="6">Iron dicitrate transport regulator FecR</fullName>
    </recommendedName>
</protein>